<sequence>MTESTATEQAAILQGDQHNRGPTSIDGVLTDASSYWPAIVMRGSILFALGLVFVIFPETTVNVISILFGVMVLLEAASSGVQLYAISRYSAPNPMRGAIMMFYFITMMVNIILGVLALAFPDETAQILLILVAVWFVVVGVLQLFMVCLLRASRDLAQSGAAQCSMLLAGALYLTFGTMLLSDLDKGVLTFVRLIGFVVMMFAMQVICFGLFVRALGEAAADAEKEQAQTGTHGDSSAVKNTEESNIVESNIV</sequence>
<feature type="transmembrane region" description="Helical" evidence="2">
    <location>
        <begin position="194"/>
        <end position="216"/>
    </location>
</feature>
<dbReference type="Pfam" id="PF03729">
    <property type="entry name" value="DUF308"/>
    <property type="match status" value="2"/>
</dbReference>
<dbReference type="InterPro" id="IPR005325">
    <property type="entry name" value="DUF308_memb"/>
</dbReference>
<name>A0A9N8ESU6_9STRA</name>
<dbReference type="Proteomes" id="UP001153069">
    <property type="component" value="Unassembled WGS sequence"/>
</dbReference>
<keyword evidence="2" id="KW-1133">Transmembrane helix</keyword>
<protein>
    <submittedName>
        <fullName evidence="3">Inherit from bactNOG: membrAne</fullName>
    </submittedName>
</protein>
<feature type="transmembrane region" description="Helical" evidence="2">
    <location>
        <begin position="63"/>
        <end position="86"/>
    </location>
</feature>
<dbReference type="AlphaFoldDB" id="A0A9N8ESU6"/>
<keyword evidence="2" id="KW-0812">Transmembrane</keyword>
<feature type="transmembrane region" description="Helical" evidence="2">
    <location>
        <begin position="39"/>
        <end position="57"/>
    </location>
</feature>
<evidence type="ECO:0000313" key="3">
    <source>
        <dbReference type="EMBL" id="CAB9524881.1"/>
    </source>
</evidence>
<reference evidence="3" key="1">
    <citation type="submission" date="2020-06" db="EMBL/GenBank/DDBJ databases">
        <authorList>
            <consortium name="Plant Systems Biology data submission"/>
        </authorList>
    </citation>
    <scope>NUCLEOTIDE SEQUENCE</scope>
    <source>
        <strain evidence="3">D6</strain>
    </source>
</reference>
<evidence type="ECO:0000256" key="2">
    <source>
        <dbReference type="SAM" id="Phobius"/>
    </source>
</evidence>
<feature type="region of interest" description="Disordered" evidence="1">
    <location>
        <begin position="227"/>
        <end position="253"/>
    </location>
</feature>
<proteinExistence type="predicted"/>
<gene>
    <name evidence="3" type="ORF">SEMRO_1599_G285000.1</name>
</gene>
<feature type="transmembrane region" description="Helical" evidence="2">
    <location>
        <begin position="98"/>
        <end position="120"/>
    </location>
</feature>
<feature type="compositionally biased region" description="Polar residues" evidence="1">
    <location>
        <begin position="230"/>
        <end position="253"/>
    </location>
</feature>
<organism evidence="3 4">
    <name type="scientific">Seminavis robusta</name>
    <dbReference type="NCBI Taxonomy" id="568900"/>
    <lineage>
        <taxon>Eukaryota</taxon>
        <taxon>Sar</taxon>
        <taxon>Stramenopiles</taxon>
        <taxon>Ochrophyta</taxon>
        <taxon>Bacillariophyta</taxon>
        <taxon>Bacillariophyceae</taxon>
        <taxon>Bacillariophycidae</taxon>
        <taxon>Naviculales</taxon>
        <taxon>Naviculaceae</taxon>
        <taxon>Seminavis</taxon>
    </lineage>
</organism>
<keyword evidence="2" id="KW-0472">Membrane</keyword>
<keyword evidence="4" id="KW-1185">Reference proteome</keyword>
<comment type="caution">
    <text evidence="3">The sequence shown here is derived from an EMBL/GenBank/DDBJ whole genome shotgun (WGS) entry which is preliminary data.</text>
</comment>
<accession>A0A9N8ESU6</accession>
<feature type="transmembrane region" description="Helical" evidence="2">
    <location>
        <begin position="126"/>
        <end position="150"/>
    </location>
</feature>
<evidence type="ECO:0000313" key="4">
    <source>
        <dbReference type="Proteomes" id="UP001153069"/>
    </source>
</evidence>
<feature type="transmembrane region" description="Helical" evidence="2">
    <location>
        <begin position="162"/>
        <end position="182"/>
    </location>
</feature>
<evidence type="ECO:0000256" key="1">
    <source>
        <dbReference type="SAM" id="MobiDB-lite"/>
    </source>
</evidence>
<dbReference type="EMBL" id="CAICTM010001597">
    <property type="protein sequence ID" value="CAB9524881.1"/>
    <property type="molecule type" value="Genomic_DNA"/>
</dbReference>